<feature type="chain" id="PRO_5034704612" description="Secreted protein" evidence="1">
    <location>
        <begin position="24"/>
        <end position="86"/>
    </location>
</feature>
<dbReference type="AlphaFoldDB" id="A0A8C9YEW1"/>
<sequence length="86" mass="9541">MAFQWIPLPPSIACVALLGQTSANYTHSFPASCNFIHTNEPYITALRFVNLLANFPVQPKSSVFIQTFPRASLRQKSTLKTSNSLV</sequence>
<accession>A0A8C9YEW1</accession>
<protein>
    <recommendedName>
        <fullName evidence="4">Secreted protein</fullName>
    </recommendedName>
</protein>
<dbReference type="Ensembl" id="ENSSLUT00000024270.1">
    <property type="protein sequence ID" value="ENSSLUP00000023499.1"/>
    <property type="gene ID" value="ENSSLUG00000010773.1"/>
</dbReference>
<dbReference type="Proteomes" id="UP000694568">
    <property type="component" value="Unplaced"/>
</dbReference>
<reference evidence="2" key="2">
    <citation type="submission" date="2025-09" db="UniProtKB">
        <authorList>
            <consortium name="Ensembl"/>
        </authorList>
    </citation>
    <scope>IDENTIFICATION</scope>
</reference>
<organism evidence="2 3">
    <name type="scientific">Sander lucioperca</name>
    <name type="common">Pike-perch</name>
    <name type="synonym">Perca lucioperca</name>
    <dbReference type="NCBI Taxonomy" id="283035"/>
    <lineage>
        <taxon>Eukaryota</taxon>
        <taxon>Metazoa</taxon>
        <taxon>Chordata</taxon>
        <taxon>Craniata</taxon>
        <taxon>Vertebrata</taxon>
        <taxon>Euteleostomi</taxon>
        <taxon>Actinopterygii</taxon>
        <taxon>Neopterygii</taxon>
        <taxon>Teleostei</taxon>
        <taxon>Neoteleostei</taxon>
        <taxon>Acanthomorphata</taxon>
        <taxon>Eupercaria</taxon>
        <taxon>Perciformes</taxon>
        <taxon>Percoidei</taxon>
        <taxon>Percidae</taxon>
        <taxon>Luciopercinae</taxon>
        <taxon>Sander</taxon>
    </lineage>
</organism>
<evidence type="ECO:0000313" key="3">
    <source>
        <dbReference type="Proteomes" id="UP000694568"/>
    </source>
</evidence>
<keyword evidence="1" id="KW-0732">Signal</keyword>
<feature type="signal peptide" evidence="1">
    <location>
        <begin position="1"/>
        <end position="23"/>
    </location>
</feature>
<evidence type="ECO:0000313" key="2">
    <source>
        <dbReference type="Ensembl" id="ENSSLUP00000023499.1"/>
    </source>
</evidence>
<keyword evidence="3" id="KW-1185">Reference proteome</keyword>
<name>A0A8C9YEW1_SANLU</name>
<evidence type="ECO:0008006" key="4">
    <source>
        <dbReference type="Google" id="ProtNLM"/>
    </source>
</evidence>
<reference evidence="2" key="1">
    <citation type="submission" date="2025-08" db="UniProtKB">
        <authorList>
            <consortium name="Ensembl"/>
        </authorList>
    </citation>
    <scope>IDENTIFICATION</scope>
</reference>
<proteinExistence type="predicted"/>
<evidence type="ECO:0000256" key="1">
    <source>
        <dbReference type="SAM" id="SignalP"/>
    </source>
</evidence>